<feature type="transmembrane region" description="Helical" evidence="16">
    <location>
        <begin position="389"/>
        <end position="415"/>
    </location>
</feature>
<keyword evidence="14" id="KW-0186">Copper</keyword>
<keyword evidence="12 16" id="KW-1133">Transmembrane helix</keyword>
<keyword evidence="9" id="KW-0479">Metal-binding</keyword>
<feature type="transmembrane region" description="Helical" evidence="16">
    <location>
        <begin position="294"/>
        <end position="314"/>
    </location>
</feature>
<feature type="transmembrane region" description="Helical" evidence="16">
    <location>
        <begin position="469"/>
        <end position="493"/>
    </location>
</feature>
<accession>A0A6J7TJX8</accession>
<evidence type="ECO:0000256" key="7">
    <source>
        <dbReference type="ARBA" id="ARBA00022660"/>
    </source>
</evidence>
<evidence type="ECO:0000256" key="4">
    <source>
        <dbReference type="ARBA" id="ARBA00022448"/>
    </source>
</evidence>
<dbReference type="SUPFAM" id="SSF81442">
    <property type="entry name" value="Cytochrome c oxidase subunit I-like"/>
    <property type="match status" value="1"/>
</dbReference>
<evidence type="ECO:0000256" key="11">
    <source>
        <dbReference type="ARBA" id="ARBA00022982"/>
    </source>
</evidence>
<feature type="transmembrane region" description="Helical" evidence="16">
    <location>
        <begin position="80"/>
        <end position="103"/>
    </location>
</feature>
<feature type="transmembrane region" description="Helical" evidence="16">
    <location>
        <begin position="167"/>
        <end position="193"/>
    </location>
</feature>
<keyword evidence="6" id="KW-0349">Heme</keyword>
<dbReference type="NCBIfam" id="TIGR02891">
    <property type="entry name" value="CtaD_CoxA"/>
    <property type="match status" value="1"/>
</dbReference>
<dbReference type="GO" id="GO:0020037">
    <property type="term" value="F:heme binding"/>
    <property type="evidence" value="ECO:0007669"/>
    <property type="project" value="InterPro"/>
</dbReference>
<dbReference type="GO" id="GO:0006119">
    <property type="term" value="P:oxidative phosphorylation"/>
    <property type="evidence" value="ECO:0007669"/>
    <property type="project" value="UniProtKB-UniPathway"/>
</dbReference>
<evidence type="ECO:0000256" key="16">
    <source>
        <dbReference type="SAM" id="Phobius"/>
    </source>
</evidence>
<dbReference type="EMBL" id="CAFBQG010000157">
    <property type="protein sequence ID" value="CAB5053156.1"/>
    <property type="molecule type" value="Genomic_DNA"/>
</dbReference>
<feature type="transmembrane region" description="Helical" evidence="16">
    <location>
        <begin position="123"/>
        <end position="146"/>
    </location>
</feature>
<dbReference type="PANTHER" id="PTHR10422:SF18">
    <property type="entry name" value="CYTOCHROME C OXIDASE SUBUNIT 1"/>
    <property type="match status" value="1"/>
</dbReference>
<keyword evidence="8 16" id="KW-0812">Transmembrane</keyword>
<evidence type="ECO:0000256" key="15">
    <source>
        <dbReference type="ARBA" id="ARBA00023136"/>
    </source>
</evidence>
<evidence type="ECO:0000256" key="2">
    <source>
        <dbReference type="ARBA" id="ARBA00004673"/>
    </source>
</evidence>
<evidence type="ECO:0000256" key="8">
    <source>
        <dbReference type="ARBA" id="ARBA00022692"/>
    </source>
</evidence>
<dbReference type="GO" id="GO:0022904">
    <property type="term" value="P:respiratory electron transport chain"/>
    <property type="evidence" value="ECO:0007669"/>
    <property type="project" value="TreeGrafter"/>
</dbReference>
<evidence type="ECO:0000313" key="18">
    <source>
        <dbReference type="EMBL" id="CAB5053156.1"/>
    </source>
</evidence>
<dbReference type="Gene3D" id="1.20.210.10">
    <property type="entry name" value="Cytochrome c oxidase-like, subunit I domain"/>
    <property type="match status" value="1"/>
</dbReference>
<feature type="transmembrane region" description="Helical" evidence="16">
    <location>
        <begin position="320"/>
        <end position="343"/>
    </location>
</feature>
<evidence type="ECO:0000256" key="10">
    <source>
        <dbReference type="ARBA" id="ARBA00022967"/>
    </source>
</evidence>
<dbReference type="GO" id="GO:0046872">
    <property type="term" value="F:metal ion binding"/>
    <property type="evidence" value="ECO:0007669"/>
    <property type="project" value="UniProtKB-KW"/>
</dbReference>
<evidence type="ECO:0000256" key="14">
    <source>
        <dbReference type="ARBA" id="ARBA00023008"/>
    </source>
</evidence>
<dbReference type="PROSITE" id="PS50855">
    <property type="entry name" value="COX1"/>
    <property type="match status" value="1"/>
</dbReference>
<evidence type="ECO:0000259" key="17">
    <source>
        <dbReference type="PROSITE" id="PS50855"/>
    </source>
</evidence>
<protein>
    <recommendedName>
        <fullName evidence="3">cytochrome-c oxidase</fullName>
        <ecNumber evidence="3">7.1.1.9</ecNumber>
    </recommendedName>
</protein>
<dbReference type="UniPathway" id="UPA00705"/>
<dbReference type="EC" id="7.1.1.9" evidence="3"/>
<dbReference type="FunFam" id="1.20.210.10:FF:000003">
    <property type="entry name" value="Cytochrome c oxidase subunit 1"/>
    <property type="match status" value="1"/>
</dbReference>
<feature type="transmembrane region" description="Helical" evidence="16">
    <location>
        <begin position="40"/>
        <end position="59"/>
    </location>
</feature>
<dbReference type="AlphaFoldDB" id="A0A6J7TJX8"/>
<feature type="transmembrane region" description="Helical" evidence="16">
    <location>
        <begin position="427"/>
        <end position="449"/>
    </location>
</feature>
<dbReference type="PROSITE" id="PS00077">
    <property type="entry name" value="COX1_CUB"/>
    <property type="match status" value="1"/>
</dbReference>
<feature type="domain" description="Cytochrome oxidase subunit I profile" evidence="17">
    <location>
        <begin position="20"/>
        <end position="534"/>
    </location>
</feature>
<evidence type="ECO:0000256" key="9">
    <source>
        <dbReference type="ARBA" id="ARBA00022723"/>
    </source>
</evidence>
<feature type="transmembrane region" description="Helical" evidence="16">
    <location>
        <begin position="205"/>
        <end position="230"/>
    </location>
</feature>
<dbReference type="CDD" id="cd01662">
    <property type="entry name" value="Ubiquinol_Oxidase_I"/>
    <property type="match status" value="1"/>
</dbReference>
<feature type="transmembrane region" description="Helical" evidence="16">
    <location>
        <begin position="355"/>
        <end position="377"/>
    </location>
</feature>
<dbReference type="InterPro" id="IPR000883">
    <property type="entry name" value="Cyt_C_Oxase_1"/>
</dbReference>
<evidence type="ECO:0000256" key="13">
    <source>
        <dbReference type="ARBA" id="ARBA00023004"/>
    </source>
</evidence>
<name>A0A6J7TJX8_9ZZZZ</name>
<organism evidence="18">
    <name type="scientific">freshwater metagenome</name>
    <dbReference type="NCBI Taxonomy" id="449393"/>
    <lineage>
        <taxon>unclassified sequences</taxon>
        <taxon>metagenomes</taxon>
        <taxon>ecological metagenomes</taxon>
    </lineage>
</organism>
<evidence type="ECO:0000256" key="1">
    <source>
        <dbReference type="ARBA" id="ARBA00004651"/>
    </source>
</evidence>
<dbReference type="GO" id="GO:0015990">
    <property type="term" value="P:electron transport coupled proton transport"/>
    <property type="evidence" value="ECO:0007669"/>
    <property type="project" value="InterPro"/>
</dbReference>
<dbReference type="InterPro" id="IPR014241">
    <property type="entry name" value="Cyt_c_oxidase_su1_bac"/>
</dbReference>
<comment type="subcellular location">
    <subcellularLocation>
        <location evidence="1">Cell membrane</location>
        <topology evidence="1">Multi-pass membrane protein</topology>
    </subcellularLocation>
</comment>
<dbReference type="Pfam" id="PF00115">
    <property type="entry name" value="COX1"/>
    <property type="match status" value="1"/>
</dbReference>
<reference evidence="18" key="1">
    <citation type="submission" date="2020-05" db="EMBL/GenBank/DDBJ databases">
        <authorList>
            <person name="Chiriac C."/>
            <person name="Salcher M."/>
            <person name="Ghai R."/>
            <person name="Kavagutti S V."/>
        </authorList>
    </citation>
    <scope>NUCLEOTIDE SEQUENCE</scope>
</reference>
<dbReference type="GO" id="GO:0005886">
    <property type="term" value="C:plasma membrane"/>
    <property type="evidence" value="ECO:0007669"/>
    <property type="project" value="UniProtKB-SubCell"/>
</dbReference>
<dbReference type="PRINTS" id="PR01165">
    <property type="entry name" value="CYCOXIDASEI"/>
</dbReference>
<gene>
    <name evidence="18" type="ORF">UFOPK4301_01118</name>
</gene>
<keyword evidence="13" id="KW-0408">Iron</keyword>
<evidence type="ECO:0000256" key="5">
    <source>
        <dbReference type="ARBA" id="ARBA00022475"/>
    </source>
</evidence>
<keyword evidence="4" id="KW-0813">Transport</keyword>
<keyword evidence="5" id="KW-1003">Cell membrane</keyword>
<keyword evidence="15 16" id="KW-0472">Membrane</keyword>
<evidence type="ECO:0000256" key="6">
    <source>
        <dbReference type="ARBA" id="ARBA00022617"/>
    </source>
</evidence>
<proteinExistence type="predicted"/>
<dbReference type="InterPro" id="IPR036927">
    <property type="entry name" value="Cyt_c_oxase-like_su1_sf"/>
</dbReference>
<dbReference type="InterPro" id="IPR023616">
    <property type="entry name" value="Cyt_c_oxase-like_su1_dom"/>
</dbReference>
<dbReference type="PANTHER" id="PTHR10422">
    <property type="entry name" value="CYTOCHROME C OXIDASE SUBUNIT 1"/>
    <property type="match status" value="1"/>
</dbReference>
<evidence type="ECO:0000256" key="3">
    <source>
        <dbReference type="ARBA" id="ARBA00012949"/>
    </source>
</evidence>
<dbReference type="InterPro" id="IPR023615">
    <property type="entry name" value="Cyt_c_Oxase_su1_BS"/>
</dbReference>
<keyword evidence="11" id="KW-0249">Electron transport</keyword>
<sequence>MAILDKPVQAPQGTLRPPAKKGNFVVKTITSTDHKVIGNLYMVTSFAFFAIAGLMALIMRAELARPGLQFVSNEQYNQLFTMHGTLMLFLFATSLFAGFANAIMPLQIGSPDVSFPRLNMVSYWLYLFGGIIVMLGFLTPGGAAGFGWFAYAPLSNVINSPNVGSDLWILGLTMSGMASILGAVNFITTIFTMRAPGMTMFRMPIFTWNVLLTSVLVLMAFPVLAAAMLMLEADRKFGAVVFDAANGGAILWQHLFWFFGHPEVYILALPFFGIATEILPVFSRKPIFGYKGLVFATIAIAGLSVAVWAHHMYVTGAVNLPFFAFTTMLIAVPTGVKFFNWIGTMWGGSVSFETPMLWTIGFLTTFLFGGLTGIILAAPPLDFHVSDSYFVVAHFHYVVFGTVVFAMFAGFYFWWPKFTGKMLDERLGKLHFWMVFFGFHITFLVQHWLGVEGMPRRYADYLASDGFTTLNMVSTVGSIVLGASTFVFLWNIYKTNKYAPMVNCDDPWGWGASLEWATSCPPPRHNFVELPRIRSERPAFDLHHPEVAALEHRDRSEAFETAAGSTPGKGH</sequence>
<evidence type="ECO:0000256" key="12">
    <source>
        <dbReference type="ARBA" id="ARBA00022989"/>
    </source>
</evidence>
<keyword evidence="7" id="KW-0679">Respiratory chain</keyword>
<dbReference type="GO" id="GO:0004129">
    <property type="term" value="F:cytochrome-c oxidase activity"/>
    <property type="evidence" value="ECO:0007669"/>
    <property type="project" value="UniProtKB-EC"/>
</dbReference>
<comment type="pathway">
    <text evidence="2">Energy metabolism; oxidative phosphorylation.</text>
</comment>
<keyword evidence="10" id="KW-1278">Translocase</keyword>